<dbReference type="GeneID" id="8103141"/>
<dbReference type="AlphaFoldDB" id="B8MUN5"/>
<proteinExistence type="predicted"/>
<dbReference type="HOGENOM" id="CLU_015933_1_0_1"/>
<dbReference type="eggNOG" id="ENOG502SJYW">
    <property type="taxonomic scope" value="Eukaryota"/>
</dbReference>
<dbReference type="Gene3D" id="1.25.40.10">
    <property type="entry name" value="Tetratricopeptide repeat domain"/>
    <property type="match status" value="1"/>
</dbReference>
<dbReference type="Proteomes" id="UP000001745">
    <property type="component" value="Unassembled WGS sequence"/>
</dbReference>
<accession>B8MUN5</accession>
<dbReference type="EMBL" id="EQ962661">
    <property type="protein sequence ID" value="EED11704.1"/>
    <property type="molecule type" value="Genomic_DNA"/>
</dbReference>
<protein>
    <submittedName>
        <fullName evidence="2">Uncharacterized protein</fullName>
    </submittedName>
</protein>
<feature type="region of interest" description="Disordered" evidence="1">
    <location>
        <begin position="1"/>
        <end position="22"/>
    </location>
</feature>
<organism evidence="2 3">
    <name type="scientific">Talaromyces stipitatus (strain ATCC 10500 / CBS 375.48 / QM 6759 / NRRL 1006)</name>
    <name type="common">Penicillium stipitatum</name>
    <dbReference type="NCBI Taxonomy" id="441959"/>
    <lineage>
        <taxon>Eukaryota</taxon>
        <taxon>Fungi</taxon>
        <taxon>Dikarya</taxon>
        <taxon>Ascomycota</taxon>
        <taxon>Pezizomycotina</taxon>
        <taxon>Eurotiomycetes</taxon>
        <taxon>Eurotiomycetidae</taxon>
        <taxon>Eurotiales</taxon>
        <taxon>Trichocomaceae</taxon>
        <taxon>Talaromyces</taxon>
        <taxon>Talaromyces sect. Talaromyces</taxon>
    </lineage>
</organism>
<dbReference type="PhylomeDB" id="B8MUN5"/>
<evidence type="ECO:0000313" key="3">
    <source>
        <dbReference type="Proteomes" id="UP000001745"/>
    </source>
</evidence>
<sequence>MKSQVEHPIQTKRPVQRSKNPQSVVTVEQLTATYLCEGERLPTPEIAETLDAVLSWICSTEPSDQLLNRICCYGLTIMKGPNRSIKTIIPHPTRRYHHAFQNGNRWVNIIDWISKDLECKLTGIIAVLSKRRLWERARQDTWQEALTMLSKRTDMVECARKATPSVNDILQTIRNTIPFCQTVAISNPSYAWNVPTIQAYSSPTTRNYHTESATSQWKVASTAAAHNVLNQPDADTSLLLVLLCFLNDSILPLDLLSRGTTRRKRWNDSGGIEDVDVLHFGLSSKLASICSTPTRLDETLDKLQSLLAISKITDYTFELDKSLPAAVIGLIPNEFHPFWRLQALIIACRSIPWKYLEHPSSNMELFLPHIRHTLQEGRKHDIFKDMSPEIKADIILSIIEASRFPGMEWKQFAIRQSKEILSDLRDVNVQSYVRSYIAQRESVLRRLTGSTGQSFPPPKSSQYETAPGLFTRKSHSGSGHGAIQWALDCIQREMLEKAAEVLANWEPIHPPSLMETVVLFRKHIIMGNIERHRGNFKKSLEHLMISMEIANGYTNIAFHEDSSDLVCSLADTYLELEDPVAAESCLREEIAQQSTGSATLLKLALAESLFAQYRRSEAEGICIEIEHLPKLLKMEKLRLSIILAKLAHTSAKYDEALRHWTDAMTAISRYNLANGRATRIILLSMYDVLQKARDLDTKIRSESQLKTQEQLEAMKTLAGPTGVFYWIGGLRHWLEFLEFTLETQMDTPGRKAVSLPFLYQAGYRLSPAEPDLCPLSEF</sequence>
<gene>
    <name evidence="2" type="ORF">TSTA_108850</name>
</gene>
<dbReference type="VEuPathDB" id="FungiDB:TSTA_108850"/>
<dbReference type="RefSeq" id="XP_002488460.1">
    <property type="nucleotide sequence ID" value="XM_002488415.1"/>
</dbReference>
<evidence type="ECO:0000313" key="2">
    <source>
        <dbReference type="EMBL" id="EED11704.1"/>
    </source>
</evidence>
<dbReference type="InterPro" id="IPR011990">
    <property type="entry name" value="TPR-like_helical_dom_sf"/>
</dbReference>
<feature type="compositionally biased region" description="Polar residues" evidence="1">
    <location>
        <begin position="448"/>
        <end position="464"/>
    </location>
</feature>
<name>B8MUN5_TALSN</name>
<dbReference type="InParanoid" id="B8MUN5"/>
<keyword evidence="3" id="KW-1185">Reference proteome</keyword>
<dbReference type="OrthoDB" id="4449296at2759"/>
<feature type="region of interest" description="Disordered" evidence="1">
    <location>
        <begin position="448"/>
        <end position="476"/>
    </location>
</feature>
<evidence type="ECO:0000256" key="1">
    <source>
        <dbReference type="SAM" id="MobiDB-lite"/>
    </source>
</evidence>
<reference evidence="3" key="1">
    <citation type="journal article" date="2015" name="Genome Announc.">
        <title>Genome sequence of the AIDS-associated pathogen Penicillium marneffei (ATCC18224) and its near taxonomic relative Talaromyces stipitatus (ATCC10500).</title>
        <authorList>
            <person name="Nierman W.C."/>
            <person name="Fedorova-Abrams N.D."/>
            <person name="Andrianopoulos A."/>
        </authorList>
    </citation>
    <scope>NUCLEOTIDE SEQUENCE [LARGE SCALE GENOMIC DNA]</scope>
    <source>
        <strain evidence="3">ATCC 10500 / CBS 375.48 / QM 6759 / NRRL 1006</strain>
    </source>
</reference>
<dbReference type="STRING" id="441959.B8MUN5"/>